<keyword evidence="3" id="KW-0255">Endonuclease</keyword>
<dbReference type="Gene3D" id="2.30.30.110">
    <property type="match status" value="1"/>
</dbReference>
<dbReference type="EC" id="3.1.-.-" evidence="3"/>
<proteinExistence type="inferred from homology"/>
<gene>
    <name evidence="4" type="ORF">HMPREF0493_1090</name>
</gene>
<dbReference type="PANTHER" id="PTHR33988">
    <property type="entry name" value="ENDORIBONUCLEASE MAZF-RELATED"/>
    <property type="match status" value="1"/>
</dbReference>
<protein>
    <recommendedName>
        <fullName evidence="3">mRNA interferase</fullName>
        <ecNumber evidence="3">3.1.-.-</ecNumber>
    </recommendedName>
</protein>
<dbReference type="RefSeq" id="WP_006352241.1">
    <property type="nucleotide sequence ID" value="NZ_ADNY01000042.1"/>
</dbReference>
<dbReference type="EMBL" id="ADNY01000042">
    <property type="protein sequence ID" value="EFG55225.1"/>
    <property type="molecule type" value="Genomic_DNA"/>
</dbReference>
<comment type="similarity">
    <text evidence="1 3">Belongs to the PemK/MazF family.</text>
</comment>
<comment type="function">
    <text evidence="3">Toxic component of a type II toxin-antitoxin (TA) system.</text>
</comment>
<dbReference type="GO" id="GO:0006402">
    <property type="term" value="P:mRNA catabolic process"/>
    <property type="evidence" value="ECO:0007669"/>
    <property type="project" value="TreeGrafter"/>
</dbReference>
<reference evidence="4 5" key="1">
    <citation type="submission" date="2010-04" db="EMBL/GenBank/DDBJ databases">
        <authorList>
            <person name="Muzny D."/>
            <person name="Qin X."/>
            <person name="Deng J."/>
            <person name="Jiang H."/>
            <person name="Liu Y."/>
            <person name="Qu J."/>
            <person name="Song X.-Z."/>
            <person name="Zhang L."/>
            <person name="Thornton R."/>
            <person name="Coyle M."/>
            <person name="Francisco L."/>
            <person name="Jackson L."/>
            <person name="Javaid M."/>
            <person name="Korchina V."/>
            <person name="Kovar C."/>
            <person name="Mata R."/>
            <person name="Mathew T."/>
            <person name="Ngo R."/>
            <person name="Nguyen L."/>
            <person name="Nguyen N."/>
            <person name="Okwuonu G."/>
            <person name="Ongeri F."/>
            <person name="Pham C."/>
            <person name="Simmons D."/>
            <person name="Wilczek-Boney K."/>
            <person name="Hale W."/>
            <person name="Jakkamsetti A."/>
            <person name="Pham P."/>
            <person name="Ruth R."/>
            <person name="San Lucas F."/>
            <person name="Warren J."/>
            <person name="Zhang J."/>
            <person name="Zhao Z."/>
            <person name="Zhou C."/>
            <person name="Zhu D."/>
            <person name="Lee S."/>
            <person name="Bess C."/>
            <person name="Blankenburg K."/>
            <person name="Forbes L."/>
            <person name="Fu Q."/>
            <person name="Gubbala S."/>
            <person name="Hirani K."/>
            <person name="Jayaseelan J.C."/>
            <person name="Lara F."/>
            <person name="Munidasa M."/>
            <person name="Palculict T."/>
            <person name="Patil S."/>
            <person name="Pu L.-L."/>
            <person name="Saada N."/>
            <person name="Tang L."/>
            <person name="Weissenberger G."/>
            <person name="Zhu Y."/>
            <person name="Hemphill L."/>
            <person name="Shang Y."/>
            <person name="Youmans B."/>
            <person name="Ayvaz T."/>
            <person name="Ross M."/>
            <person name="Santibanez J."/>
            <person name="Aqrawi P."/>
            <person name="Gross S."/>
            <person name="Joshi V."/>
            <person name="Fowler G."/>
            <person name="Nazareth L."/>
            <person name="Reid J."/>
            <person name="Worley K."/>
            <person name="Petrosino J."/>
            <person name="Highlander S."/>
            <person name="Gibbs R."/>
        </authorList>
    </citation>
    <scope>NUCLEOTIDE SEQUENCE [LARGE SCALE GENOMIC DNA]</scope>
    <source>
        <strain evidence="4 5">DSM 11664</strain>
    </source>
</reference>
<dbReference type="eggNOG" id="COG2337">
    <property type="taxonomic scope" value="Bacteria"/>
</dbReference>
<evidence type="ECO:0000313" key="4">
    <source>
        <dbReference type="EMBL" id="EFG55225.1"/>
    </source>
</evidence>
<dbReference type="PIRSF" id="PIRSF033490">
    <property type="entry name" value="MazF"/>
    <property type="match status" value="1"/>
</dbReference>
<evidence type="ECO:0000256" key="1">
    <source>
        <dbReference type="ARBA" id="ARBA00007521"/>
    </source>
</evidence>
<dbReference type="SUPFAM" id="SSF50118">
    <property type="entry name" value="Cell growth inhibitor/plasmid maintenance toxic component"/>
    <property type="match status" value="1"/>
</dbReference>
<name>D4YU79_9LACO</name>
<dbReference type="Proteomes" id="UP000004069">
    <property type="component" value="Unassembled WGS sequence"/>
</dbReference>
<evidence type="ECO:0000256" key="2">
    <source>
        <dbReference type="ARBA" id="ARBA00022649"/>
    </source>
</evidence>
<comment type="caution">
    <text evidence="4">The sequence shown here is derived from an EMBL/GenBank/DDBJ whole genome shotgun (WGS) entry which is preliminary data.</text>
</comment>
<dbReference type="GO" id="GO:0016787">
    <property type="term" value="F:hydrolase activity"/>
    <property type="evidence" value="ECO:0007669"/>
    <property type="project" value="UniProtKB-KW"/>
</dbReference>
<keyword evidence="3" id="KW-0540">Nuclease</keyword>
<organism evidence="4 5">
    <name type="scientific">Lactobacillus amylolyticus DSM 11664</name>
    <dbReference type="NCBI Taxonomy" id="585524"/>
    <lineage>
        <taxon>Bacteria</taxon>
        <taxon>Bacillati</taxon>
        <taxon>Bacillota</taxon>
        <taxon>Bacilli</taxon>
        <taxon>Lactobacillales</taxon>
        <taxon>Lactobacillaceae</taxon>
        <taxon>Lactobacillus</taxon>
    </lineage>
</organism>
<dbReference type="GO" id="GO:0004521">
    <property type="term" value="F:RNA endonuclease activity"/>
    <property type="evidence" value="ECO:0007669"/>
    <property type="project" value="TreeGrafter"/>
</dbReference>
<evidence type="ECO:0000313" key="5">
    <source>
        <dbReference type="Proteomes" id="UP000004069"/>
    </source>
</evidence>
<evidence type="ECO:0000256" key="3">
    <source>
        <dbReference type="PIRNR" id="PIRNR033490"/>
    </source>
</evidence>
<dbReference type="GO" id="GO:0003677">
    <property type="term" value="F:DNA binding"/>
    <property type="evidence" value="ECO:0007669"/>
    <property type="project" value="InterPro"/>
</dbReference>
<keyword evidence="3" id="KW-0378">Hydrolase</keyword>
<accession>D4YU79</accession>
<keyword evidence="5" id="KW-1185">Reference proteome</keyword>
<keyword evidence="2" id="KW-1277">Toxin-antitoxin system</keyword>
<dbReference type="InterPro" id="IPR003477">
    <property type="entry name" value="PemK-like"/>
</dbReference>
<dbReference type="InterPro" id="IPR011067">
    <property type="entry name" value="Plasmid_toxin/cell-grow_inhib"/>
</dbReference>
<dbReference type="AlphaFoldDB" id="D4YU79"/>
<dbReference type="GO" id="GO:0016075">
    <property type="term" value="P:rRNA catabolic process"/>
    <property type="evidence" value="ECO:0007669"/>
    <property type="project" value="TreeGrafter"/>
</dbReference>
<dbReference type="Pfam" id="PF02452">
    <property type="entry name" value="PemK_toxin"/>
    <property type="match status" value="1"/>
</dbReference>
<dbReference type="PANTHER" id="PTHR33988:SF2">
    <property type="entry name" value="ENDORIBONUCLEASE MAZF"/>
    <property type="match status" value="1"/>
</dbReference>
<sequence>MYKEGEIYFINLESSKGNEERKTRPCIIVSNNQFNRVFNTVIVVPISSAKKYQTEEKFRKSPLFVFLNKDKVYGTALLQHIRTIDPNKRISGSLKGKLTDDEMQNIKSVLQQFF</sequence>